<dbReference type="RefSeq" id="WP_418157722.1">
    <property type="nucleotide sequence ID" value="NZ_JBBLZC010000001.1"/>
</dbReference>
<dbReference type="Gene3D" id="1.10.1660.10">
    <property type="match status" value="1"/>
</dbReference>
<keyword evidence="5" id="KW-1185">Reference proteome</keyword>
<dbReference type="PROSITE" id="PS50937">
    <property type="entry name" value="HTH_MERR_2"/>
    <property type="match status" value="1"/>
</dbReference>
<dbReference type="InterPro" id="IPR009061">
    <property type="entry name" value="DNA-bd_dom_put_sf"/>
</dbReference>
<dbReference type="CDD" id="cd04776">
    <property type="entry name" value="HTH_GnyR"/>
    <property type="match status" value="1"/>
</dbReference>
<keyword evidence="2" id="KW-0175">Coiled coil</keyword>
<dbReference type="Pfam" id="PF13411">
    <property type="entry name" value="MerR_1"/>
    <property type="match status" value="1"/>
</dbReference>
<dbReference type="Proteomes" id="UP001375743">
    <property type="component" value="Unassembled WGS sequence"/>
</dbReference>
<dbReference type="InterPro" id="IPR000551">
    <property type="entry name" value="MerR-type_HTH_dom"/>
</dbReference>
<protein>
    <submittedName>
        <fullName evidence="4">MerR family DNA-binding transcriptional regulator</fullName>
    </submittedName>
</protein>
<evidence type="ECO:0000256" key="1">
    <source>
        <dbReference type="ARBA" id="ARBA00023125"/>
    </source>
</evidence>
<evidence type="ECO:0000256" key="2">
    <source>
        <dbReference type="SAM" id="Coils"/>
    </source>
</evidence>
<gene>
    <name evidence="4" type="ORF">U1T56_01855</name>
</gene>
<feature type="domain" description="HTH merR-type" evidence="3">
    <location>
        <begin position="5"/>
        <end position="72"/>
    </location>
</feature>
<dbReference type="GO" id="GO:0003677">
    <property type="term" value="F:DNA binding"/>
    <property type="evidence" value="ECO:0007669"/>
    <property type="project" value="UniProtKB-KW"/>
</dbReference>
<dbReference type="EMBL" id="JBBLZC010000001">
    <property type="protein sequence ID" value="MEK0081881.1"/>
    <property type="molecule type" value="Genomic_DNA"/>
</dbReference>
<dbReference type="InterPro" id="IPR047057">
    <property type="entry name" value="MerR_fam"/>
</dbReference>
<proteinExistence type="predicted"/>
<comment type="caution">
    <text evidence="4">The sequence shown here is derived from an EMBL/GenBank/DDBJ whole genome shotgun (WGS) entry which is preliminary data.</text>
</comment>
<keyword evidence="1 4" id="KW-0238">DNA-binding</keyword>
<dbReference type="PANTHER" id="PTHR30204:SF58">
    <property type="entry name" value="HTH-TYPE TRANSCRIPTIONAL REGULATOR YFMP"/>
    <property type="match status" value="1"/>
</dbReference>
<evidence type="ECO:0000313" key="4">
    <source>
        <dbReference type="EMBL" id="MEK0081881.1"/>
    </source>
</evidence>
<evidence type="ECO:0000313" key="5">
    <source>
        <dbReference type="Proteomes" id="UP001375743"/>
    </source>
</evidence>
<dbReference type="PANTHER" id="PTHR30204">
    <property type="entry name" value="REDOX-CYCLING DRUG-SENSING TRANSCRIPTIONAL ACTIVATOR SOXR"/>
    <property type="match status" value="1"/>
</dbReference>
<name>A0ABU8XLF3_9PROT</name>
<reference evidence="4 5" key="1">
    <citation type="submission" date="2024-01" db="EMBL/GenBank/DDBJ databases">
        <title>Multi-omics insights into the function and evolution of sodium benzoate biodegradation pathways in Benzoatithermus flavus gen. nov., sp. nov. from hot spring.</title>
        <authorList>
            <person name="Hu C.-J."/>
            <person name="Li W.-J."/>
        </authorList>
    </citation>
    <scope>NUCLEOTIDE SEQUENCE [LARGE SCALE GENOMIC DNA]</scope>
    <source>
        <strain evidence="4 5">SYSU G07066</strain>
    </source>
</reference>
<feature type="coiled-coil region" evidence="2">
    <location>
        <begin position="80"/>
        <end position="117"/>
    </location>
</feature>
<evidence type="ECO:0000259" key="3">
    <source>
        <dbReference type="PROSITE" id="PS50937"/>
    </source>
</evidence>
<sequence>MDEPLFTVGELASELQVTPRALRFYEDRGLIQPRRAGQNRIYSRRDRARLILILRGKRLGFSLAEIKEWLDLYDADPMQVAQTRHLARRIEARLRQLEQQHRDLEATLADLRAIKAQVDAHLTATGALDGHGVESTTMPVRRKLRESQARHSV</sequence>
<dbReference type="SMART" id="SM00422">
    <property type="entry name" value="HTH_MERR"/>
    <property type="match status" value="1"/>
</dbReference>
<dbReference type="PROSITE" id="PS00552">
    <property type="entry name" value="HTH_MERR_1"/>
    <property type="match status" value="1"/>
</dbReference>
<dbReference type="SUPFAM" id="SSF46955">
    <property type="entry name" value="Putative DNA-binding domain"/>
    <property type="match status" value="1"/>
</dbReference>
<accession>A0ABU8XLF3</accession>
<organism evidence="4 5">
    <name type="scientific">Benzoatithermus flavus</name>
    <dbReference type="NCBI Taxonomy" id="3108223"/>
    <lineage>
        <taxon>Bacteria</taxon>
        <taxon>Pseudomonadati</taxon>
        <taxon>Pseudomonadota</taxon>
        <taxon>Alphaproteobacteria</taxon>
        <taxon>Geminicoccales</taxon>
        <taxon>Geminicoccaceae</taxon>
        <taxon>Benzoatithermus</taxon>
    </lineage>
</organism>